<accession>A0ABV7M4R1</accession>
<keyword evidence="1" id="KW-1133">Transmembrane helix</keyword>
<evidence type="ECO:0000313" key="2">
    <source>
        <dbReference type="EMBL" id="MFC3293242.1"/>
    </source>
</evidence>
<keyword evidence="1" id="KW-0812">Transmembrane</keyword>
<sequence>MKLDTGRLIAYGGGSGVSATSLAAKAQTASFAITPEPSGLVSLLNVPLVTFGGVQVLMADLVSVGGLAAVFLRLSFDVWRHFDQRRRQGDKDAPE</sequence>
<dbReference type="RefSeq" id="WP_019020590.1">
    <property type="nucleotide sequence ID" value="NZ_BMXD01000001.1"/>
</dbReference>
<protein>
    <recommendedName>
        <fullName evidence="4">Holin</fullName>
    </recommendedName>
</protein>
<evidence type="ECO:0000313" key="3">
    <source>
        <dbReference type="Proteomes" id="UP001595640"/>
    </source>
</evidence>
<organism evidence="2 3">
    <name type="scientific">Modicisalibacter luteus</name>
    <dbReference type="NCBI Taxonomy" id="453962"/>
    <lineage>
        <taxon>Bacteria</taxon>
        <taxon>Pseudomonadati</taxon>
        <taxon>Pseudomonadota</taxon>
        <taxon>Gammaproteobacteria</taxon>
        <taxon>Oceanospirillales</taxon>
        <taxon>Halomonadaceae</taxon>
        <taxon>Modicisalibacter</taxon>
    </lineage>
</organism>
<dbReference type="Proteomes" id="UP001595640">
    <property type="component" value="Unassembled WGS sequence"/>
</dbReference>
<name>A0ABV7M4R1_9GAMM</name>
<comment type="caution">
    <text evidence="2">The sequence shown here is derived from an EMBL/GenBank/DDBJ whole genome shotgun (WGS) entry which is preliminary data.</text>
</comment>
<evidence type="ECO:0000256" key="1">
    <source>
        <dbReference type="SAM" id="Phobius"/>
    </source>
</evidence>
<dbReference type="EMBL" id="JBHRUH010000031">
    <property type="protein sequence ID" value="MFC3293242.1"/>
    <property type="molecule type" value="Genomic_DNA"/>
</dbReference>
<reference evidence="3" key="1">
    <citation type="journal article" date="2019" name="Int. J. Syst. Evol. Microbiol.">
        <title>The Global Catalogue of Microorganisms (GCM) 10K type strain sequencing project: providing services to taxonomists for standard genome sequencing and annotation.</title>
        <authorList>
            <consortium name="The Broad Institute Genomics Platform"/>
            <consortium name="The Broad Institute Genome Sequencing Center for Infectious Disease"/>
            <person name="Wu L."/>
            <person name="Ma J."/>
        </authorList>
    </citation>
    <scope>NUCLEOTIDE SEQUENCE [LARGE SCALE GENOMIC DNA]</scope>
    <source>
        <strain evidence="3">KCTC 12847</strain>
    </source>
</reference>
<evidence type="ECO:0008006" key="4">
    <source>
        <dbReference type="Google" id="ProtNLM"/>
    </source>
</evidence>
<keyword evidence="1" id="KW-0472">Membrane</keyword>
<proteinExistence type="predicted"/>
<feature type="transmembrane region" description="Helical" evidence="1">
    <location>
        <begin position="54"/>
        <end position="76"/>
    </location>
</feature>
<gene>
    <name evidence="2" type="ORF">ACFOEI_14390</name>
</gene>
<keyword evidence="3" id="KW-1185">Reference proteome</keyword>